<dbReference type="SUPFAM" id="SSF52540">
    <property type="entry name" value="P-loop containing nucleoside triphosphate hydrolases"/>
    <property type="match status" value="1"/>
</dbReference>
<dbReference type="PROSITE" id="PS51372">
    <property type="entry name" value="PRD_2"/>
    <property type="match status" value="1"/>
</dbReference>
<dbReference type="Gene3D" id="3.40.50.510">
    <property type="entry name" value="Phosphotransferase system, mannose-type IIA component"/>
    <property type="match status" value="1"/>
</dbReference>
<proteinExistence type="predicted"/>
<evidence type="ECO:0000313" key="8">
    <source>
        <dbReference type="Proteomes" id="UP000540014"/>
    </source>
</evidence>
<dbReference type="GO" id="GO:0016020">
    <property type="term" value="C:membrane"/>
    <property type="evidence" value="ECO:0007669"/>
    <property type="project" value="InterPro"/>
</dbReference>
<comment type="caution">
    <text evidence="6">The sequence shown here is derived from an EMBL/GenBank/DDBJ whole genome shotgun (WGS) entry which is preliminary data.</text>
</comment>
<dbReference type="InterPro" id="IPR036390">
    <property type="entry name" value="WH_DNA-bd_sf"/>
</dbReference>
<dbReference type="SUPFAM" id="SSF46785">
    <property type="entry name" value="Winged helix' DNA-binding domain"/>
    <property type="match status" value="1"/>
</dbReference>
<protein>
    <submittedName>
        <fullName evidence="6">PRD domain-containing protein</fullName>
    </submittedName>
</protein>
<dbReference type="GO" id="GO:0016740">
    <property type="term" value="F:transferase activity"/>
    <property type="evidence" value="ECO:0007669"/>
    <property type="project" value="UniProtKB-KW"/>
</dbReference>
<evidence type="ECO:0000313" key="6">
    <source>
        <dbReference type="EMBL" id="RGD73470.1"/>
    </source>
</evidence>
<feature type="domain" description="Sigma-54 factor interaction" evidence="2">
    <location>
        <begin position="109"/>
        <end position="329"/>
    </location>
</feature>
<accession>A0A3E3DW33</accession>
<dbReference type="EMBL" id="JABAFR010000020">
    <property type="protein sequence ID" value="NME44899.1"/>
    <property type="molecule type" value="Genomic_DNA"/>
</dbReference>
<dbReference type="InterPro" id="IPR004701">
    <property type="entry name" value="PTS_EIIA_man-typ"/>
</dbReference>
<dbReference type="Pfam" id="PF03610">
    <property type="entry name" value="EIIA-man"/>
    <property type="match status" value="1"/>
</dbReference>
<dbReference type="EMBL" id="QUSK01000030">
    <property type="protein sequence ID" value="RGD73470.1"/>
    <property type="molecule type" value="Genomic_DNA"/>
</dbReference>
<evidence type="ECO:0000259" key="3">
    <source>
        <dbReference type="PROSITE" id="PS51096"/>
    </source>
</evidence>
<feature type="domain" description="PTS EIIA type-4" evidence="3">
    <location>
        <begin position="537"/>
        <end position="671"/>
    </location>
</feature>
<name>A0A3E3DW33_9FIRM</name>
<evidence type="ECO:0000259" key="4">
    <source>
        <dbReference type="PROSITE" id="PS51372"/>
    </source>
</evidence>
<dbReference type="InterPro" id="IPR027417">
    <property type="entry name" value="P-loop_NTPase"/>
</dbReference>
<organism evidence="6 7">
    <name type="scientific">Faecalicoccus pleomorphus</name>
    <dbReference type="NCBI Taxonomy" id="1323"/>
    <lineage>
        <taxon>Bacteria</taxon>
        <taxon>Bacillati</taxon>
        <taxon>Bacillota</taxon>
        <taxon>Erysipelotrichia</taxon>
        <taxon>Erysipelotrichales</taxon>
        <taxon>Erysipelotrichaceae</taxon>
        <taxon>Faecalicoccus</taxon>
    </lineage>
</organism>
<dbReference type="GO" id="GO:0005524">
    <property type="term" value="F:ATP binding"/>
    <property type="evidence" value="ECO:0007669"/>
    <property type="project" value="InterPro"/>
</dbReference>
<dbReference type="Proteomes" id="UP000260721">
    <property type="component" value="Unassembled WGS sequence"/>
</dbReference>
<dbReference type="AlphaFoldDB" id="A0A3E3DW33"/>
<evidence type="ECO:0000259" key="2">
    <source>
        <dbReference type="PROSITE" id="PS50045"/>
    </source>
</evidence>
<dbReference type="GO" id="GO:0006355">
    <property type="term" value="P:regulation of DNA-templated transcription"/>
    <property type="evidence" value="ECO:0007669"/>
    <property type="project" value="InterPro"/>
</dbReference>
<dbReference type="PROSITE" id="PS51096">
    <property type="entry name" value="PTS_EIIA_TYPE_4"/>
    <property type="match status" value="1"/>
</dbReference>
<evidence type="ECO:0000313" key="5">
    <source>
        <dbReference type="EMBL" id="NME44899.1"/>
    </source>
</evidence>
<dbReference type="RefSeq" id="WP_117447083.1">
    <property type="nucleotide sequence ID" value="NZ_JABAFR010000020.1"/>
</dbReference>
<dbReference type="Pfam" id="PF00874">
    <property type="entry name" value="PRD"/>
    <property type="match status" value="1"/>
</dbReference>
<dbReference type="Gene3D" id="1.10.1790.10">
    <property type="entry name" value="PRD domain"/>
    <property type="match status" value="1"/>
</dbReference>
<feature type="domain" description="PRD" evidence="4">
    <location>
        <begin position="791"/>
        <end position="897"/>
    </location>
</feature>
<dbReference type="InterPro" id="IPR036634">
    <property type="entry name" value="PRD_sf"/>
</dbReference>
<reference evidence="5 8" key="2">
    <citation type="submission" date="2020-04" db="EMBL/GenBank/DDBJ databases">
        <authorList>
            <person name="Hitch T.C.A."/>
            <person name="Wylensek D."/>
            <person name="Clavel T."/>
        </authorList>
    </citation>
    <scope>NUCLEOTIDE SEQUENCE [LARGE SCALE GENOMIC DNA]</scope>
    <source>
        <strain evidence="5 8">BSM-383-APC-22F</strain>
    </source>
</reference>
<reference evidence="6 7" key="1">
    <citation type="submission" date="2018-08" db="EMBL/GenBank/DDBJ databases">
        <title>A genome reference for cultivated species of the human gut microbiota.</title>
        <authorList>
            <person name="Zou Y."/>
            <person name="Xue W."/>
            <person name="Luo G."/>
        </authorList>
    </citation>
    <scope>NUCLEOTIDE SEQUENCE [LARGE SCALE GENOMIC DNA]</scope>
    <source>
        <strain evidence="6 7">TF08-11</strain>
    </source>
</reference>
<dbReference type="Proteomes" id="UP000540014">
    <property type="component" value="Unassembled WGS sequence"/>
</dbReference>
<sequence>MNRSTKDLIDDYLYSITATQDFSNNQPFTAAAISAQLHVSRSLASKYLNELAKEGKVIKVSSRPVYFFHRKKMEEKYTSKFQEEDFYDLEEVKQFVKDHYQQSKGFENIVGYDLSLAKTIKRFSEAFEYPPCGLPILLYGQRGTGKSLLTDTIIKNAIQKGKVSSHAKVMRFEVSDTNSDEIQCELKQTLQKEYRLDQAEEMILVFRHAQYLSESLQEYIGSLLKEMRDYQQVRLRNRILRIILLAEKEMTSWMSESLMKYIVLSLYCSSFQEKSVEEKEELVMRFIQSEAQKIDGKVSLSVMALRALINGEYKQNARTLQSYIKIMFASAIKRGNKEQLQIQIVDLPEELLKTLPVTAQENGGYLNLDTYHRNSKIEYILNYFDQIIHVFDTKDDIEKVMENAKKNIDLLNDHLSYKQKILGSEVKNIEVLVSNLLELLSRHRYVNLPGNFSTVISRILYLEELYASSVEKWNEKNQKTMDAIYALLQDEVTYAAMTVDEIRHLLQTNLERKVSTFLWIYMVIYINYYNAELPKRKALGIILCHGYSTATSIADATNTMLQSYVFDALDMPLDVTQEEIREELIRHLGRMNKGMDVIVMVDMGSLEILGKDVASSLQCNIGVINNVSTALALNVGSLILQEENIEKILEKASASSQAKFTAFKKQRKDTILFVSESGLHMAQRMRDFFENSLPTTLALNLEVCDFGEMIAQGKNHEVFNNKNILFITGTANPHVNEEVFISLEGIISGSNTQIITQILKDYMDPDQIDTFLNNIRKSFTLQNVVGHLTILNPKILLDDVTSAIDRLQDLLGYQFNGRSLTGIYIHVCCLMERLVTKTQIEQYDNLDLFEKNNKSFIKCVNESFRDILKRYNVQLPVSEIAYLADFMVYGERKKEVQTNEKK</sequence>
<dbReference type="InterPro" id="IPR011608">
    <property type="entry name" value="PRD"/>
</dbReference>
<dbReference type="InterPro" id="IPR036662">
    <property type="entry name" value="PTS_EIIA_man-typ_sf"/>
</dbReference>
<dbReference type="GO" id="GO:0009401">
    <property type="term" value="P:phosphoenolpyruvate-dependent sugar phosphotransferase system"/>
    <property type="evidence" value="ECO:0007669"/>
    <property type="project" value="InterPro"/>
</dbReference>
<gene>
    <name evidence="6" type="ORF">DXC78_11120</name>
    <name evidence="5" type="ORF">HF861_08385</name>
</gene>
<keyword evidence="1" id="KW-0808">Transferase</keyword>
<dbReference type="PROSITE" id="PS50045">
    <property type="entry name" value="SIGMA54_INTERACT_4"/>
    <property type="match status" value="1"/>
</dbReference>
<dbReference type="InterPro" id="IPR002078">
    <property type="entry name" value="Sigma_54_int"/>
</dbReference>
<evidence type="ECO:0000313" key="7">
    <source>
        <dbReference type="Proteomes" id="UP000260721"/>
    </source>
</evidence>
<evidence type="ECO:0000256" key="1">
    <source>
        <dbReference type="ARBA" id="ARBA00022679"/>
    </source>
</evidence>
<dbReference type="Gene3D" id="3.40.50.300">
    <property type="entry name" value="P-loop containing nucleotide triphosphate hydrolases"/>
    <property type="match status" value="1"/>
</dbReference>
<dbReference type="SUPFAM" id="SSF53062">
    <property type="entry name" value="PTS system fructose IIA component-like"/>
    <property type="match status" value="1"/>
</dbReference>
<dbReference type="SUPFAM" id="SSF63520">
    <property type="entry name" value="PTS-regulatory domain, PRD"/>
    <property type="match status" value="1"/>
</dbReference>